<dbReference type="EMBL" id="LYVF01000171">
    <property type="protein sequence ID" value="OAT80861.1"/>
    <property type="molecule type" value="Genomic_DNA"/>
</dbReference>
<accession>A0A1B7LD50</accession>
<dbReference type="RefSeq" id="WP_066669292.1">
    <property type="nucleotide sequence ID" value="NZ_LYVF01000171.1"/>
</dbReference>
<proteinExistence type="predicted"/>
<dbReference type="OrthoDB" id="1809291at2"/>
<sequence>MFPLINLNTFSVKIDALQTGAAIVAGQNFLPAWSPVHKTTSATGTQYGDLSCIAGTNGIIDDRDLVDIPQSEVV</sequence>
<dbReference type="Proteomes" id="UP000078532">
    <property type="component" value="Unassembled WGS sequence"/>
</dbReference>
<keyword evidence="2" id="KW-1185">Reference proteome</keyword>
<name>A0A1B7LD50_9FIRM</name>
<evidence type="ECO:0000313" key="2">
    <source>
        <dbReference type="Proteomes" id="UP000078532"/>
    </source>
</evidence>
<protein>
    <submittedName>
        <fullName evidence="1">Uncharacterized protein</fullName>
    </submittedName>
</protein>
<evidence type="ECO:0000313" key="1">
    <source>
        <dbReference type="EMBL" id="OAT80861.1"/>
    </source>
</evidence>
<reference evidence="1 2" key="1">
    <citation type="submission" date="2016-04" db="EMBL/GenBank/DDBJ databases">
        <authorList>
            <person name="Evans L.H."/>
            <person name="Alamgir A."/>
            <person name="Owens N."/>
            <person name="Weber N.D."/>
            <person name="Virtaneva K."/>
            <person name="Barbian K."/>
            <person name="Babar A."/>
            <person name="Rosenke K."/>
        </authorList>
    </citation>
    <scope>NUCLEOTIDE SEQUENCE [LARGE SCALE GENOMIC DNA]</scope>
    <source>
        <strain evidence="1 2">LMa1</strain>
    </source>
</reference>
<comment type="caution">
    <text evidence="1">The sequence shown here is derived from an EMBL/GenBank/DDBJ whole genome shotgun (WGS) entry which is preliminary data.</text>
</comment>
<organism evidence="1 2">
    <name type="scientific">Desulfotomaculum copahuensis</name>
    <dbReference type="NCBI Taxonomy" id="1838280"/>
    <lineage>
        <taxon>Bacteria</taxon>
        <taxon>Bacillati</taxon>
        <taxon>Bacillota</taxon>
        <taxon>Clostridia</taxon>
        <taxon>Eubacteriales</taxon>
        <taxon>Desulfotomaculaceae</taxon>
        <taxon>Desulfotomaculum</taxon>
    </lineage>
</organism>
<dbReference type="AlphaFoldDB" id="A0A1B7LD50"/>
<gene>
    <name evidence="1" type="ORF">A6M21_12390</name>
</gene>
<dbReference type="STRING" id="1838280.A6M21_12390"/>